<keyword evidence="2" id="KW-1185">Reference proteome</keyword>
<evidence type="ECO:0000313" key="1">
    <source>
        <dbReference type="EMBL" id="SDE29291.1"/>
    </source>
</evidence>
<accession>A0A1G7BQ77</accession>
<organism evidence="1 2">
    <name type="scientific">Mucilaginibacter pineti</name>
    <dbReference type="NCBI Taxonomy" id="1391627"/>
    <lineage>
        <taxon>Bacteria</taxon>
        <taxon>Pseudomonadati</taxon>
        <taxon>Bacteroidota</taxon>
        <taxon>Sphingobacteriia</taxon>
        <taxon>Sphingobacteriales</taxon>
        <taxon>Sphingobacteriaceae</taxon>
        <taxon>Mucilaginibacter</taxon>
    </lineage>
</organism>
<dbReference type="Proteomes" id="UP000199072">
    <property type="component" value="Unassembled WGS sequence"/>
</dbReference>
<gene>
    <name evidence="1" type="ORF">SAMN05216464_105122</name>
</gene>
<dbReference type="AlphaFoldDB" id="A0A1G7BQ77"/>
<evidence type="ECO:0000313" key="2">
    <source>
        <dbReference type="Proteomes" id="UP000199072"/>
    </source>
</evidence>
<reference evidence="1 2" key="1">
    <citation type="submission" date="2016-10" db="EMBL/GenBank/DDBJ databases">
        <authorList>
            <person name="de Groot N.N."/>
        </authorList>
    </citation>
    <scope>NUCLEOTIDE SEQUENCE [LARGE SCALE GENOMIC DNA]</scope>
    <source>
        <strain evidence="1 2">47C3B</strain>
    </source>
</reference>
<proteinExistence type="predicted"/>
<protein>
    <submittedName>
        <fullName evidence="1">Uncharacterized protein</fullName>
    </submittedName>
</protein>
<name>A0A1G7BQ77_9SPHI</name>
<dbReference type="STRING" id="1391627.SAMN05216464_105122"/>
<dbReference type="RefSeq" id="WP_091149713.1">
    <property type="nucleotide sequence ID" value="NZ_FNAI01000005.1"/>
</dbReference>
<dbReference type="EMBL" id="FNAI01000005">
    <property type="protein sequence ID" value="SDE29291.1"/>
    <property type="molecule type" value="Genomic_DNA"/>
</dbReference>
<dbReference type="OrthoDB" id="797337at2"/>
<sequence>MTKDFELSVTSDKLTALISEEIWIDEFFKNIFEDRSGKVYTDFCKSLASYHYDEGGSPEVHEFEIIRSHFNTEKLTGEFTCAFAVYFFWGCSGINSDKRDTLTWKFKVDTQNEKIALTGEEPWVVE</sequence>